<sequence length="92" mass="10914">MFSFKLKTADEIKDKSIYLKANVQDRKEYRNTLKTFQLSINQYLTELVNLDKTEENVFDDEDDESIESDDDGYKKPKRGLKQSKKICKLKKK</sequence>
<evidence type="ECO:0000313" key="2">
    <source>
        <dbReference type="EMBL" id="CAG9859970.1"/>
    </source>
</evidence>
<gene>
    <name evidence="2" type="ORF">PHYEVI_LOCUS6329</name>
</gene>
<organism evidence="2 3">
    <name type="scientific">Phyllotreta striolata</name>
    <name type="common">Striped flea beetle</name>
    <name type="synonym">Crioceris striolata</name>
    <dbReference type="NCBI Taxonomy" id="444603"/>
    <lineage>
        <taxon>Eukaryota</taxon>
        <taxon>Metazoa</taxon>
        <taxon>Ecdysozoa</taxon>
        <taxon>Arthropoda</taxon>
        <taxon>Hexapoda</taxon>
        <taxon>Insecta</taxon>
        <taxon>Pterygota</taxon>
        <taxon>Neoptera</taxon>
        <taxon>Endopterygota</taxon>
        <taxon>Coleoptera</taxon>
        <taxon>Polyphaga</taxon>
        <taxon>Cucujiformia</taxon>
        <taxon>Chrysomeloidea</taxon>
        <taxon>Chrysomelidae</taxon>
        <taxon>Galerucinae</taxon>
        <taxon>Alticini</taxon>
        <taxon>Phyllotreta</taxon>
    </lineage>
</organism>
<accession>A0A9N9TKM3</accession>
<evidence type="ECO:0000256" key="1">
    <source>
        <dbReference type="SAM" id="MobiDB-lite"/>
    </source>
</evidence>
<keyword evidence="3" id="KW-1185">Reference proteome</keyword>
<dbReference type="EMBL" id="OU900096">
    <property type="protein sequence ID" value="CAG9859970.1"/>
    <property type="molecule type" value="Genomic_DNA"/>
</dbReference>
<reference evidence="2" key="1">
    <citation type="submission" date="2022-01" db="EMBL/GenBank/DDBJ databases">
        <authorList>
            <person name="King R."/>
        </authorList>
    </citation>
    <scope>NUCLEOTIDE SEQUENCE</scope>
</reference>
<feature type="compositionally biased region" description="Basic residues" evidence="1">
    <location>
        <begin position="75"/>
        <end position="92"/>
    </location>
</feature>
<evidence type="ECO:0000313" key="3">
    <source>
        <dbReference type="Proteomes" id="UP001153712"/>
    </source>
</evidence>
<protein>
    <submittedName>
        <fullName evidence="2">Uncharacterized protein</fullName>
    </submittedName>
</protein>
<name>A0A9N9TKM3_PHYSR</name>
<dbReference type="OrthoDB" id="10475394at2759"/>
<feature type="compositionally biased region" description="Acidic residues" evidence="1">
    <location>
        <begin position="59"/>
        <end position="70"/>
    </location>
</feature>
<dbReference type="AlphaFoldDB" id="A0A9N9TKM3"/>
<feature type="region of interest" description="Disordered" evidence="1">
    <location>
        <begin position="59"/>
        <end position="92"/>
    </location>
</feature>
<proteinExistence type="predicted"/>
<dbReference type="Proteomes" id="UP001153712">
    <property type="component" value="Chromosome 3"/>
</dbReference>